<accession>E6PNJ7</accession>
<sequence length="138" mass="15043">MQTQTTKPVITLALAASVLAAAFGGYYLGRTQGQEQVSDQAYKLSTEADPFWQFGGRPAPTDDSQTLKLRAAHGDIRAALILSDRDLIQAAKASKTGSHDHEAKLLLAALQTQEEAYSSVYQGVLRLSFQHPKPWPVF</sequence>
<organism evidence="1">
    <name type="scientific">mine drainage metagenome</name>
    <dbReference type="NCBI Taxonomy" id="410659"/>
    <lineage>
        <taxon>unclassified sequences</taxon>
        <taxon>metagenomes</taxon>
        <taxon>ecological metagenomes</taxon>
    </lineage>
</organism>
<name>E6PNJ7_9ZZZZ</name>
<comment type="caution">
    <text evidence="1">The sequence shown here is derived from an EMBL/GenBank/DDBJ whole genome shotgun (WGS) entry which is preliminary data.</text>
</comment>
<dbReference type="EMBL" id="CABM01000027">
    <property type="protein sequence ID" value="CBH96499.1"/>
    <property type="molecule type" value="Genomic_DNA"/>
</dbReference>
<evidence type="ECO:0000313" key="1">
    <source>
        <dbReference type="EMBL" id="CBH96499.1"/>
    </source>
</evidence>
<reference evidence="1" key="1">
    <citation type="submission" date="2009-10" db="EMBL/GenBank/DDBJ databases">
        <title>Diversity of trophic interactions inside an arsenic-rich microbial ecosystem.</title>
        <authorList>
            <person name="Bertin P.N."/>
            <person name="Heinrich-Salmeron A."/>
            <person name="Pelletier E."/>
            <person name="Goulhen-Chollet F."/>
            <person name="Arsene-Ploetze F."/>
            <person name="Gallien S."/>
            <person name="Calteau A."/>
            <person name="Vallenet D."/>
            <person name="Casiot C."/>
            <person name="Chane-Woon-Ming B."/>
            <person name="Giloteaux L."/>
            <person name="Barakat M."/>
            <person name="Bonnefoy V."/>
            <person name="Bruneel O."/>
            <person name="Chandler M."/>
            <person name="Cleiss J."/>
            <person name="Duran R."/>
            <person name="Elbaz-Poulichet F."/>
            <person name="Fonknechten N."/>
            <person name="Lauga B."/>
            <person name="Mornico D."/>
            <person name="Ortet P."/>
            <person name="Schaeffer C."/>
            <person name="Siguier P."/>
            <person name="Alexander Thil Smith A."/>
            <person name="Van Dorsselaer A."/>
            <person name="Weissenbach J."/>
            <person name="Medigue C."/>
            <person name="Le Paslier D."/>
        </authorList>
    </citation>
    <scope>NUCLEOTIDE SEQUENCE</scope>
</reference>
<gene>
    <name evidence="1" type="ORF">CARN2_1357</name>
</gene>
<dbReference type="AlphaFoldDB" id="E6PNJ7"/>
<protein>
    <submittedName>
        <fullName evidence="1">Uncharacterized protein</fullName>
    </submittedName>
</protein>
<proteinExistence type="predicted"/>